<feature type="region of interest" description="Disordered" evidence="1">
    <location>
        <begin position="56"/>
        <end position="114"/>
    </location>
</feature>
<feature type="compositionally biased region" description="Low complexity" evidence="1">
    <location>
        <begin position="541"/>
        <end position="554"/>
    </location>
</feature>
<evidence type="ECO:0000313" key="2">
    <source>
        <dbReference type="EMBL" id="CAL1543675.1"/>
    </source>
</evidence>
<gene>
    <name evidence="2" type="ORF">GSLYS_00017209001</name>
</gene>
<dbReference type="EMBL" id="CAXITT010000570">
    <property type="protein sequence ID" value="CAL1543675.1"/>
    <property type="molecule type" value="Genomic_DNA"/>
</dbReference>
<reference evidence="2 3" key="1">
    <citation type="submission" date="2024-04" db="EMBL/GenBank/DDBJ databases">
        <authorList>
            <consortium name="Genoscope - CEA"/>
            <person name="William W."/>
        </authorList>
    </citation>
    <scope>NUCLEOTIDE SEQUENCE [LARGE SCALE GENOMIC DNA]</scope>
</reference>
<feature type="region of interest" description="Disordered" evidence="1">
    <location>
        <begin position="631"/>
        <end position="661"/>
    </location>
</feature>
<proteinExistence type="predicted"/>
<feature type="compositionally biased region" description="Polar residues" evidence="1">
    <location>
        <begin position="644"/>
        <end position="655"/>
    </location>
</feature>
<evidence type="ECO:0000256" key="1">
    <source>
        <dbReference type="SAM" id="MobiDB-lite"/>
    </source>
</evidence>
<feature type="compositionally biased region" description="Low complexity" evidence="1">
    <location>
        <begin position="1134"/>
        <end position="1218"/>
    </location>
</feature>
<keyword evidence="3" id="KW-1185">Reference proteome</keyword>
<feature type="region of interest" description="Disordered" evidence="1">
    <location>
        <begin position="973"/>
        <end position="1008"/>
    </location>
</feature>
<evidence type="ECO:0000313" key="3">
    <source>
        <dbReference type="Proteomes" id="UP001497497"/>
    </source>
</evidence>
<name>A0AAV2IDW4_LYMST</name>
<feature type="region of interest" description="Disordered" evidence="1">
    <location>
        <begin position="1"/>
        <end position="38"/>
    </location>
</feature>
<organism evidence="2 3">
    <name type="scientific">Lymnaea stagnalis</name>
    <name type="common">Great pond snail</name>
    <name type="synonym">Helix stagnalis</name>
    <dbReference type="NCBI Taxonomy" id="6523"/>
    <lineage>
        <taxon>Eukaryota</taxon>
        <taxon>Metazoa</taxon>
        <taxon>Spiralia</taxon>
        <taxon>Lophotrochozoa</taxon>
        <taxon>Mollusca</taxon>
        <taxon>Gastropoda</taxon>
        <taxon>Heterobranchia</taxon>
        <taxon>Euthyneura</taxon>
        <taxon>Panpulmonata</taxon>
        <taxon>Hygrophila</taxon>
        <taxon>Lymnaeoidea</taxon>
        <taxon>Lymnaeidae</taxon>
        <taxon>Lymnaea</taxon>
    </lineage>
</organism>
<accession>A0AAV2IDW4</accession>
<feature type="region of interest" description="Disordered" evidence="1">
    <location>
        <begin position="247"/>
        <end position="278"/>
    </location>
</feature>
<feature type="compositionally biased region" description="Polar residues" evidence="1">
    <location>
        <begin position="95"/>
        <end position="114"/>
    </location>
</feature>
<sequence>MMMSSELQRRNSEPVKSSLLDKSSRTIYGDGRPGSLEDLSRSISQNYVTCQEIVASTNKQREKLALSPDEGYGTDKNSSASPHGYGADNRPGKTLPTSSPVSSLNSVDGPSRGQMTNAQTTTVLGSPTVMHRGTTLQGSSRSSVNKHGGVPAKRRDAQMETWDASLEDRIRALTTIEEEDSGFGFFERKNTADPFVRNGSLRLSKEFTGSPRLARHNQLHLSERSNHQEPPDGYFRAEPLAVEPDLQRHAGNGFSHGSSQAAMSGGRNVQALQRGASTRVEGDGWKDYTSYFKKDNEIPLHNIDPAGRPKFTNARVDDMPDMEINRQIGTGSPARHKNSSVFSLILDDDTDGFPGVNHIDQGKYSALGDESYKTTGCLGHEHQWDGQAFQQLRGGQPPYGQANGQLRDGQNIGQLRGVQDIGYQMGGQYYGQANDGQEIVHLRGGQDSVQLRGGQGIGHLSSVQDFRQLRDGQDLEQLRSGQNFGQVIGGPDSGHSRAPQQGRESVPLGFHQSSRQHFVMSSMPDLTLRDRSWTPHAGSESLQHQHYSQHHLQQPRQSTQQYHPQEQLRQQSPHLYEQQGNARPQVESPRQQNLLPPQSNRYLNQHALYSSSMDVYDLGHSAYYGGVDDDDVVMRQSRPPASASYPNRSSWQSGSPLDPRQLLEVDRFKPASTERSTLDLGNIPQLQRQIRATSELCLQASRRHMFASSADIYKLFSGQKKPPVPTTQSVAYENPDVKVEINSRSSLPSGNWSQNNPASRESIQESARIKPKLRVVMPPSSLSSFPPPGPLRADHTINVPPATWTSVSSLPNTVTSDDDIISYQRSSQVMSAHADLERYNFQRPVSAVTDIDRPMFQRPVSAVIDTDRPMFQRSVSASTDIDRPLFQIPISAVTDIDRPMFQRQSSGYSSETELQQIEFNAKAVKKLQQHQQMQYLQGASQEFLPLNRSLDRDSNTGTDHTDDEPVYVNQLALNRDRTMDSKNQTLPEAWLPPTSLSERRPSDGENHDLNQEKMWTSNWKLQHSNPMAASKLNTGTQGIPSVNTDNQGFNQSGITQKQVINFNSRPVTITSHIPPRHTPPLQASFTHLPSSHSASIQMPSSSILSGHNHISSSHTPSIQMPPSNTPSGHHHISSIHTPYSHSSSNYTSSSHTTSRQTSTNNKPPSHASSESTASSRILPSSTSYSHITHSHTSPSHTSCQTPSSYTSSSHILSSHTSSLPMTSGHSPSSNASTSYRPFSHPSSNHITSNSYGVQDGNNVITPATQTTPSNTNNTLTKAQHPNTTSCYTPQPVLSFYNINDKSSMSGQNRTGSRSSVQLSPVQIAQILDSPFETNIISDEQGDRLSTLV</sequence>
<protein>
    <submittedName>
        <fullName evidence="2">Uncharacterized protein</fullName>
    </submittedName>
</protein>
<feature type="region of interest" description="Disordered" evidence="1">
    <location>
        <begin position="1069"/>
        <end position="1286"/>
    </location>
</feature>
<feature type="compositionally biased region" description="Polar residues" evidence="1">
    <location>
        <begin position="1081"/>
        <end position="1127"/>
    </location>
</feature>
<feature type="region of interest" description="Disordered" evidence="1">
    <location>
        <begin position="133"/>
        <end position="158"/>
    </location>
</feature>
<feature type="region of interest" description="Disordered" evidence="1">
    <location>
        <begin position="529"/>
        <end position="568"/>
    </location>
</feature>
<dbReference type="Proteomes" id="UP001497497">
    <property type="component" value="Unassembled WGS sequence"/>
</dbReference>
<feature type="region of interest" description="Disordered" evidence="1">
    <location>
        <begin position="483"/>
        <end position="506"/>
    </location>
</feature>
<feature type="compositionally biased region" description="Polar residues" evidence="1">
    <location>
        <begin position="555"/>
        <end position="568"/>
    </location>
</feature>
<feature type="region of interest" description="Disordered" evidence="1">
    <location>
        <begin position="742"/>
        <end position="765"/>
    </location>
</feature>
<feature type="compositionally biased region" description="Basic and acidic residues" evidence="1">
    <location>
        <begin position="997"/>
        <end position="1008"/>
    </location>
</feature>
<feature type="region of interest" description="Disordered" evidence="1">
    <location>
        <begin position="578"/>
        <end position="597"/>
    </location>
</feature>
<feature type="compositionally biased region" description="Polar residues" evidence="1">
    <location>
        <begin position="1219"/>
        <end position="1286"/>
    </location>
</feature>
<comment type="caution">
    <text evidence="2">The sequence shown here is derived from an EMBL/GenBank/DDBJ whole genome shotgun (WGS) entry which is preliminary data.</text>
</comment>
<feature type="compositionally biased region" description="Polar residues" evidence="1">
    <location>
        <begin position="134"/>
        <end position="145"/>
    </location>
</feature>